<dbReference type="Proteomes" id="UP001305414">
    <property type="component" value="Unassembled WGS sequence"/>
</dbReference>
<accession>A0AAN7UX39</accession>
<evidence type="ECO:0000313" key="2">
    <source>
        <dbReference type="Proteomes" id="UP001305414"/>
    </source>
</evidence>
<reference evidence="1 2" key="1">
    <citation type="submission" date="2023-10" db="EMBL/GenBank/DDBJ databases">
        <title>Draft genome sequence of Xylaria bambusicola isolate GMP-LS, the root and basal stem rot pathogen of sugarcane in Indonesia.</title>
        <authorList>
            <person name="Selvaraj P."/>
            <person name="Muralishankar V."/>
            <person name="Muruganantham S."/>
            <person name="Sp S."/>
            <person name="Haryani S."/>
            <person name="Lau K.J.X."/>
            <person name="Naqvi N.I."/>
        </authorList>
    </citation>
    <scope>NUCLEOTIDE SEQUENCE [LARGE SCALE GENOMIC DNA]</scope>
    <source>
        <strain evidence="1">GMP-LS</strain>
    </source>
</reference>
<comment type="caution">
    <text evidence="1">The sequence shown here is derived from an EMBL/GenBank/DDBJ whole genome shotgun (WGS) entry which is preliminary data.</text>
</comment>
<organism evidence="1 2">
    <name type="scientific">Xylaria bambusicola</name>
    <dbReference type="NCBI Taxonomy" id="326684"/>
    <lineage>
        <taxon>Eukaryota</taxon>
        <taxon>Fungi</taxon>
        <taxon>Dikarya</taxon>
        <taxon>Ascomycota</taxon>
        <taxon>Pezizomycotina</taxon>
        <taxon>Sordariomycetes</taxon>
        <taxon>Xylariomycetidae</taxon>
        <taxon>Xylariales</taxon>
        <taxon>Xylariaceae</taxon>
        <taxon>Xylaria</taxon>
    </lineage>
</organism>
<dbReference type="EMBL" id="JAWHQM010000060">
    <property type="protein sequence ID" value="KAK5635994.1"/>
    <property type="molecule type" value="Genomic_DNA"/>
</dbReference>
<gene>
    <name evidence="1" type="ORF">RRF57_011706</name>
</gene>
<proteinExistence type="predicted"/>
<evidence type="ECO:0000313" key="1">
    <source>
        <dbReference type="EMBL" id="KAK5635994.1"/>
    </source>
</evidence>
<protein>
    <submittedName>
        <fullName evidence="1">Uncharacterized protein</fullName>
    </submittedName>
</protein>
<name>A0AAN7UX39_9PEZI</name>
<keyword evidence="2" id="KW-1185">Reference proteome</keyword>
<sequence>MEGNAGADQSCGKLHFSFGFHPLTKALLENSENAGGNAAAIPPSDSPLFVLLINPIQVLPEDDDRIFKAVGEFMAELRSLARERGLLHPYIFINYEGCSDDVLPGYSEASFKRLTETSKRVDPLRIFQWGVLGSFKLQASSGV</sequence>
<dbReference type="AlphaFoldDB" id="A0AAN7UX39"/>